<name>A0A3B3HM07_ORYLA</name>
<dbReference type="Bgee" id="ENSORLG00000027301">
    <property type="expression patterns" value="Expressed in testis"/>
</dbReference>
<sequence length="110" mass="12537">MGAGLRVFAQHDCFGVFHNPLWKLRVPNGKVNPEGESTFGPGENLPCDSDHGRKREVIAEERFNTWIKLLVQHVCKHFLIQNSERAHESAEQSLDTPKVIFMTMKIVDSH</sequence>
<reference evidence="1" key="3">
    <citation type="submission" date="2025-09" db="UniProtKB">
        <authorList>
            <consortium name="Ensembl"/>
        </authorList>
    </citation>
    <scope>IDENTIFICATION</scope>
    <source>
        <strain evidence="1">Hd-rR</strain>
    </source>
</reference>
<reference evidence="1 2" key="1">
    <citation type="journal article" date="2007" name="Nature">
        <title>The medaka draft genome and insights into vertebrate genome evolution.</title>
        <authorList>
            <person name="Kasahara M."/>
            <person name="Naruse K."/>
            <person name="Sasaki S."/>
            <person name="Nakatani Y."/>
            <person name="Qu W."/>
            <person name="Ahsan B."/>
            <person name="Yamada T."/>
            <person name="Nagayasu Y."/>
            <person name="Doi K."/>
            <person name="Kasai Y."/>
            <person name="Jindo T."/>
            <person name="Kobayashi D."/>
            <person name="Shimada A."/>
            <person name="Toyoda A."/>
            <person name="Kuroki Y."/>
            <person name="Fujiyama A."/>
            <person name="Sasaki T."/>
            <person name="Shimizu A."/>
            <person name="Asakawa S."/>
            <person name="Shimizu N."/>
            <person name="Hashimoto S."/>
            <person name="Yang J."/>
            <person name="Lee Y."/>
            <person name="Matsushima K."/>
            <person name="Sugano S."/>
            <person name="Sakaizumi M."/>
            <person name="Narita T."/>
            <person name="Ohishi K."/>
            <person name="Haga S."/>
            <person name="Ohta F."/>
            <person name="Nomoto H."/>
            <person name="Nogata K."/>
            <person name="Morishita T."/>
            <person name="Endo T."/>
            <person name="Shin-I T."/>
            <person name="Takeda H."/>
            <person name="Morishita S."/>
            <person name="Kohara Y."/>
        </authorList>
    </citation>
    <scope>NUCLEOTIDE SEQUENCE [LARGE SCALE GENOMIC DNA]</scope>
    <source>
        <strain evidence="1 2">Hd-rR</strain>
    </source>
</reference>
<dbReference type="Ensembl" id="ENSORLT00000037159.1">
    <property type="protein sequence ID" value="ENSORLP00000032350.1"/>
    <property type="gene ID" value="ENSORLG00000027301.1"/>
</dbReference>
<evidence type="ECO:0000313" key="1">
    <source>
        <dbReference type="Ensembl" id="ENSORLP00000032350.1"/>
    </source>
</evidence>
<dbReference type="AlphaFoldDB" id="A0A3B3HM07"/>
<accession>A0A3B3HM07</accession>
<protein>
    <submittedName>
        <fullName evidence="1">Uncharacterized protein</fullName>
    </submittedName>
</protein>
<reference evidence="1" key="2">
    <citation type="submission" date="2025-08" db="UniProtKB">
        <authorList>
            <consortium name="Ensembl"/>
        </authorList>
    </citation>
    <scope>IDENTIFICATION</scope>
    <source>
        <strain evidence="1">Hd-rR</strain>
    </source>
</reference>
<keyword evidence="2" id="KW-1185">Reference proteome</keyword>
<organism evidence="1 2">
    <name type="scientific">Oryzias latipes</name>
    <name type="common">Japanese rice fish</name>
    <name type="synonym">Japanese killifish</name>
    <dbReference type="NCBI Taxonomy" id="8090"/>
    <lineage>
        <taxon>Eukaryota</taxon>
        <taxon>Metazoa</taxon>
        <taxon>Chordata</taxon>
        <taxon>Craniata</taxon>
        <taxon>Vertebrata</taxon>
        <taxon>Euteleostomi</taxon>
        <taxon>Actinopterygii</taxon>
        <taxon>Neopterygii</taxon>
        <taxon>Teleostei</taxon>
        <taxon>Neoteleostei</taxon>
        <taxon>Acanthomorphata</taxon>
        <taxon>Ovalentaria</taxon>
        <taxon>Atherinomorphae</taxon>
        <taxon>Beloniformes</taxon>
        <taxon>Adrianichthyidae</taxon>
        <taxon>Oryziinae</taxon>
        <taxon>Oryzias</taxon>
    </lineage>
</organism>
<proteinExistence type="predicted"/>
<dbReference type="Proteomes" id="UP000001038">
    <property type="component" value="Chromosome 1"/>
</dbReference>
<dbReference type="InParanoid" id="A0A3B3HM07"/>
<evidence type="ECO:0000313" key="2">
    <source>
        <dbReference type="Proteomes" id="UP000001038"/>
    </source>
</evidence>